<name>A0A212LQV1_9HYPH</name>
<organism evidence="1">
    <name type="scientific">uncultured Pleomorphomonas sp</name>
    <dbReference type="NCBI Taxonomy" id="442121"/>
    <lineage>
        <taxon>Bacteria</taxon>
        <taxon>Pseudomonadati</taxon>
        <taxon>Pseudomonadota</taxon>
        <taxon>Alphaproteobacteria</taxon>
        <taxon>Hyphomicrobiales</taxon>
        <taxon>Pleomorphomonadaceae</taxon>
        <taxon>Pleomorphomonas</taxon>
        <taxon>environmental samples</taxon>
    </lineage>
</organism>
<accession>A0A212LQV1</accession>
<evidence type="ECO:0000313" key="1">
    <source>
        <dbReference type="EMBL" id="SCM79820.1"/>
    </source>
</evidence>
<reference evidence="1" key="1">
    <citation type="submission" date="2016-08" db="EMBL/GenBank/DDBJ databases">
        <authorList>
            <person name="Seilhamer J.J."/>
        </authorList>
    </citation>
    <scope>NUCLEOTIDE SEQUENCE</scope>
    <source>
        <strain evidence="1">86</strain>
    </source>
</reference>
<proteinExistence type="predicted"/>
<sequence length="94" mass="10621">MIYTIGHRESYRRGLAEMQSTFFKLGKGEYKGEPYAGGAAFSSWDDAATYLVSTGHQDDYSVYGLMADWEADTEQLEGEPFRRLLRDAQIVSLP</sequence>
<dbReference type="AlphaFoldDB" id="A0A212LQV1"/>
<dbReference type="RefSeq" id="WP_288198764.1">
    <property type="nucleotide sequence ID" value="NZ_LT608334.1"/>
</dbReference>
<dbReference type="EMBL" id="FMJD01000013">
    <property type="protein sequence ID" value="SCM79820.1"/>
    <property type="molecule type" value="Genomic_DNA"/>
</dbReference>
<gene>
    <name evidence="1" type="ORF">KL86PLE_90656</name>
</gene>
<protein>
    <submittedName>
        <fullName evidence="1">Uncharacterized protein</fullName>
    </submittedName>
</protein>